<dbReference type="Pfam" id="PF23989">
    <property type="entry name" value="PilB3_C"/>
    <property type="match status" value="1"/>
</dbReference>
<dbReference type="Proteomes" id="UP000183138">
    <property type="component" value="Unassembled WGS sequence"/>
</dbReference>
<feature type="compositionally biased region" description="Basic and acidic residues" evidence="2">
    <location>
        <begin position="602"/>
        <end position="617"/>
    </location>
</feature>
<evidence type="ECO:0000256" key="1">
    <source>
        <dbReference type="ARBA" id="ARBA00006611"/>
    </source>
</evidence>
<dbReference type="InterPro" id="IPR056570">
    <property type="entry name" value="PilB3-like_N"/>
</dbReference>
<evidence type="ECO:0000259" key="4">
    <source>
        <dbReference type="Pfam" id="PF23989"/>
    </source>
</evidence>
<dbReference type="SUPFAM" id="SSF52540">
    <property type="entry name" value="P-loop containing nucleoside triphosphate hydrolases"/>
    <property type="match status" value="1"/>
</dbReference>
<dbReference type="AlphaFoldDB" id="A0A1J5TQL7"/>
<dbReference type="InterPro" id="IPR001482">
    <property type="entry name" value="T2SS/T4SS_dom"/>
</dbReference>
<accession>A0A1J5TQL7</accession>
<dbReference type="EMBL" id="MIYY01000023">
    <property type="protein sequence ID" value="OIR23225.1"/>
    <property type="molecule type" value="Genomic_DNA"/>
</dbReference>
<dbReference type="GO" id="GO:0016887">
    <property type="term" value="F:ATP hydrolysis activity"/>
    <property type="evidence" value="ECO:0007669"/>
    <property type="project" value="InterPro"/>
</dbReference>
<dbReference type="Gene3D" id="3.30.450.380">
    <property type="match status" value="1"/>
</dbReference>
<dbReference type="PANTHER" id="PTHR30486">
    <property type="entry name" value="TWITCHING MOTILITY PROTEIN PILT"/>
    <property type="match status" value="1"/>
</dbReference>
<feature type="domain" description="PilB3-like N-terminal" evidence="5">
    <location>
        <begin position="63"/>
        <end position="103"/>
    </location>
</feature>
<comment type="similarity">
    <text evidence="1">Belongs to the GSP E family.</text>
</comment>
<evidence type="ECO:0000313" key="7">
    <source>
        <dbReference type="Proteomes" id="UP000183138"/>
    </source>
</evidence>
<dbReference type="PANTHER" id="PTHR30486:SF6">
    <property type="entry name" value="TYPE IV PILUS RETRACTATION ATPASE PILT"/>
    <property type="match status" value="1"/>
</dbReference>
<proteinExistence type="inferred from homology"/>
<feature type="compositionally biased region" description="Basic and acidic residues" evidence="2">
    <location>
        <begin position="708"/>
        <end position="723"/>
    </location>
</feature>
<evidence type="ECO:0000259" key="3">
    <source>
        <dbReference type="Pfam" id="PF00437"/>
    </source>
</evidence>
<dbReference type="Pfam" id="PF23990">
    <property type="entry name" value="PilB3_N"/>
    <property type="match status" value="1"/>
</dbReference>
<evidence type="ECO:0000313" key="6">
    <source>
        <dbReference type="EMBL" id="OIR23225.1"/>
    </source>
</evidence>
<organism evidence="6 7">
    <name type="scientific">Marine Group III euryarchaeote CG-Epi3</name>
    <dbReference type="NCBI Taxonomy" id="1888997"/>
    <lineage>
        <taxon>Archaea</taxon>
        <taxon>Methanobacteriati</taxon>
        <taxon>Thermoplasmatota</taxon>
        <taxon>Thermoplasmata</taxon>
        <taxon>Candidatus Thermoprofundales</taxon>
    </lineage>
</organism>
<feature type="region of interest" description="Disordered" evidence="2">
    <location>
        <begin position="1"/>
        <end position="27"/>
    </location>
</feature>
<feature type="compositionally biased region" description="Basic and acidic residues" evidence="2">
    <location>
        <begin position="572"/>
        <end position="585"/>
    </location>
</feature>
<gene>
    <name evidence="6" type="ORF">BEU00_00835</name>
</gene>
<reference evidence="6 7" key="1">
    <citation type="submission" date="2016-08" db="EMBL/GenBank/DDBJ databases">
        <title>New Insights into Marine Group III Euryarchaeota, from dark to light.</title>
        <authorList>
            <person name="Haro-Moreno J.M."/>
            <person name="Rodriguez-Valera F."/>
            <person name="Lopez-Garcia P."/>
            <person name="Moreira D."/>
            <person name="Martin-Cuadrado A.B."/>
        </authorList>
    </citation>
    <scope>NUCLEOTIDE SEQUENCE [LARGE SCALE GENOMIC DNA]</scope>
    <source>
        <strain evidence="6">CG-Epi3</strain>
    </source>
</reference>
<dbReference type="Gene3D" id="3.40.50.300">
    <property type="entry name" value="P-loop containing nucleotide triphosphate hydrolases"/>
    <property type="match status" value="1"/>
</dbReference>
<evidence type="ECO:0000259" key="5">
    <source>
        <dbReference type="Pfam" id="PF23990"/>
    </source>
</evidence>
<dbReference type="Pfam" id="PF00437">
    <property type="entry name" value="T2SSE"/>
    <property type="match status" value="1"/>
</dbReference>
<comment type="caution">
    <text evidence="6">The sequence shown here is derived from an EMBL/GenBank/DDBJ whole genome shotgun (WGS) entry which is preliminary data.</text>
</comment>
<dbReference type="CDD" id="cd01130">
    <property type="entry name" value="VirB11-like_ATPase"/>
    <property type="match status" value="1"/>
</dbReference>
<feature type="region of interest" description="Disordered" evidence="2">
    <location>
        <begin position="570"/>
        <end position="627"/>
    </location>
</feature>
<feature type="region of interest" description="Disordered" evidence="2">
    <location>
        <begin position="695"/>
        <end position="723"/>
    </location>
</feature>
<feature type="domain" description="Bacterial type II secretion system protein E" evidence="3">
    <location>
        <begin position="236"/>
        <end position="468"/>
    </location>
</feature>
<sequence>MSAAKETLDGASGLIGEEEEQIDESKLSWREKRKLNKQRKAEAKKRKAAEKEGVIHDLVMDDIEIGEDFEELDTYPVRPPYSYVRVLFDKRDYSRFYYVVEPKASKQEKEDLETIKDVLQRALNIERETLDETQEEFLKQAVDDILDSYRLKSRKSNREKIHYYIERDLIGYGKIDTMMRDPNIEDVSCDGPGVEIFVYHRRFESLRTNVMWEDEYELEQYIIRMAQRCGKHISIAEPLLDATLMDGSRIVMTLGREVSTKGSTFTIRRFRDEPFTPVDLLEFKTFSSMQIAFFWLAMQYGMSMLFVGGTASGKTTSLNACSLFLPWQHKIVSIEETRELNLPHPNWIPGCTRQGFGGESAGSGTKAPGEVDMYDLLRAALRERPEYIIVGEIRGAEAYVLFQAMATGHTTYSTFHADSIQSLVHRLENKPIEIPRVLIPALDGISIQIQTRVGGKRVRRNKGIIEIIGIDPHSHELLTNEAFRWDNTVDEFIFTGKSYIFEKIMMKANLNRVEIMDETKRRQLVIEWCLKKGIRDYKDFAKVVAEYYVHPEDVMRRVYEDMQVGGKKRRRKVEDRDLDLSKSDDSEVDVSDFPPKVRQKYQTREAKEQAARAKNDAKISQTDDPTKRASLIAKEEQRREKVENRLQNDLLKDQAYYVPLKQLKPLAKQISLGDISSLNEVEGRRMLRDVRSEMNKKSKAETNISKLDASDKKEKAISSEEERASKALNSLKAKLANRVQRSANPRWWHSWL</sequence>
<evidence type="ECO:0000256" key="2">
    <source>
        <dbReference type="SAM" id="MobiDB-lite"/>
    </source>
</evidence>
<dbReference type="InterPro" id="IPR056571">
    <property type="entry name" value="PilB3-like_C"/>
</dbReference>
<dbReference type="InterPro" id="IPR050921">
    <property type="entry name" value="T4SS_GSP_E_ATPase"/>
</dbReference>
<protein>
    <submittedName>
        <fullName evidence="6">Uncharacterized protein</fullName>
    </submittedName>
</protein>
<feature type="domain" description="PilB3-like C-terminal" evidence="4">
    <location>
        <begin position="499"/>
        <end position="562"/>
    </location>
</feature>
<name>A0A1J5TQL7_9ARCH</name>
<dbReference type="InterPro" id="IPR027417">
    <property type="entry name" value="P-loop_NTPase"/>
</dbReference>